<evidence type="ECO:0000313" key="2">
    <source>
        <dbReference type="EMBL" id="AXR79515.1"/>
    </source>
</evidence>
<proteinExistence type="predicted"/>
<evidence type="ECO:0000313" key="3">
    <source>
        <dbReference type="Proteomes" id="UP000258707"/>
    </source>
</evidence>
<feature type="coiled-coil region" evidence="1">
    <location>
        <begin position="36"/>
        <end position="63"/>
    </location>
</feature>
<dbReference type="Pfam" id="PF24430">
    <property type="entry name" value="DUF7553"/>
    <property type="match status" value="1"/>
</dbReference>
<dbReference type="KEGG" id="nan:AArc1_3210"/>
<reference evidence="3" key="1">
    <citation type="submission" date="2017-10" db="EMBL/GenBank/DDBJ databases">
        <title>Phenotypic and genomic properties of facultatively anaerobic sulfur-reducing natronoarchaea from hypersaline soda lakes.</title>
        <authorList>
            <person name="Sorokin D.Y."/>
            <person name="Kublanov I.V."/>
            <person name="Roman P."/>
            <person name="Sinninghe Damste J.S."/>
            <person name="Golyshin P.N."/>
            <person name="Rojo D."/>
            <person name="Ciordia S."/>
            <person name="Mena Md.C."/>
            <person name="Ferrer M."/>
            <person name="Messina E."/>
            <person name="Smedile F."/>
            <person name="La Spada G."/>
            <person name="La Cono V."/>
            <person name="Yakimov M.M."/>
        </authorList>
    </citation>
    <scope>NUCLEOTIDE SEQUENCE [LARGE SCALE GENOMIC DNA]</scope>
    <source>
        <strain evidence="3">AArc1</strain>
    </source>
</reference>
<evidence type="ECO:0000256" key="1">
    <source>
        <dbReference type="SAM" id="Coils"/>
    </source>
</evidence>
<dbReference type="AlphaFoldDB" id="A0A346PJ20"/>
<name>A0A346PJ20_9EURY</name>
<dbReference type="Proteomes" id="UP000258707">
    <property type="component" value="Chromosome"/>
</dbReference>
<keyword evidence="1" id="KW-0175">Coiled coil</keyword>
<gene>
    <name evidence="2" type="ORF">AArc1_3210</name>
</gene>
<accession>A0A346PJ20</accession>
<sequence>MRIDHERYSTIDRWRRIVHRRVDNVRPTLIRAVVLAQNVTETLKQARDDLKQAEKTADDEGTREEIRETAEAYRDYVVGDHEPDHAILDEHLNTLRQIRRQVDGDTEEQIERALEATENYRTDVEQA</sequence>
<protein>
    <submittedName>
        <fullName evidence="2">Uncharacterized protein</fullName>
    </submittedName>
</protein>
<organism evidence="2 3">
    <name type="scientific">Natrarchaeobaculum sulfurireducens</name>
    <dbReference type="NCBI Taxonomy" id="2044521"/>
    <lineage>
        <taxon>Archaea</taxon>
        <taxon>Methanobacteriati</taxon>
        <taxon>Methanobacteriota</taxon>
        <taxon>Stenosarchaea group</taxon>
        <taxon>Halobacteria</taxon>
        <taxon>Halobacteriales</taxon>
        <taxon>Natrialbaceae</taxon>
        <taxon>Natrarchaeobaculum</taxon>
    </lineage>
</organism>
<dbReference type="InterPro" id="IPR055975">
    <property type="entry name" value="DUF7553"/>
</dbReference>
<dbReference type="EMBL" id="CP024047">
    <property type="protein sequence ID" value="AXR79515.1"/>
    <property type="molecule type" value="Genomic_DNA"/>
</dbReference>